<gene>
    <name evidence="1" type="ORF">SRCM100623_00787</name>
</gene>
<comment type="caution">
    <text evidence="1">The sequence shown here is derived from an EMBL/GenBank/DDBJ whole genome shotgun (WGS) entry which is preliminary data.</text>
</comment>
<name>A0A1A0DE74_ACEPA</name>
<dbReference type="RefSeq" id="WP_064776007.1">
    <property type="nucleotide sequence ID" value="NZ_LYUD01000094.1"/>
</dbReference>
<dbReference type="EMBL" id="LYUD01000094">
    <property type="protein sequence ID" value="OAZ73394.1"/>
    <property type="molecule type" value="Genomic_DNA"/>
</dbReference>
<evidence type="ECO:0000313" key="1">
    <source>
        <dbReference type="EMBL" id="OAZ73394.1"/>
    </source>
</evidence>
<organism evidence="1 2">
    <name type="scientific">Acetobacter pasteurianus</name>
    <name type="common">Acetobacter turbidans</name>
    <dbReference type="NCBI Taxonomy" id="438"/>
    <lineage>
        <taxon>Bacteria</taxon>
        <taxon>Pseudomonadati</taxon>
        <taxon>Pseudomonadota</taxon>
        <taxon>Alphaproteobacteria</taxon>
        <taxon>Acetobacterales</taxon>
        <taxon>Acetobacteraceae</taxon>
        <taxon>Acetobacter</taxon>
    </lineage>
</organism>
<dbReference type="PROSITE" id="PS51257">
    <property type="entry name" value="PROKAR_LIPOPROTEIN"/>
    <property type="match status" value="1"/>
</dbReference>
<evidence type="ECO:0008006" key="3">
    <source>
        <dbReference type="Google" id="ProtNLM"/>
    </source>
</evidence>
<dbReference type="PATRIC" id="fig|438.15.peg.925"/>
<dbReference type="AlphaFoldDB" id="A0A1A0DE74"/>
<dbReference type="Proteomes" id="UP000093796">
    <property type="component" value="Unassembled WGS sequence"/>
</dbReference>
<sequence length="223" mass="24750">MKLPTAMIAVLPTIFLVSCNDDPKAATETNFKKAINDHYAHHCIVAGEDSTGLWNASFPVVIDLQAIDPKAAEFFRKEAEKSNALSVGKWDALVSVGLLKVEDKTKTDTSFGETVQTPQKVYSLTDKGQSFFYRSTAFCAGHEQVDSIEHFSEPSDAPFGGGKFSEVVFKMSPHEVPDWARNNAVQSAWPNLKNALQSDQEQHMVLIQTNKGWIEEHDFEGKN</sequence>
<reference evidence="1 2" key="1">
    <citation type="submission" date="2016-05" db="EMBL/GenBank/DDBJ databases">
        <title>Genome sequencing of Acetobacter pasteurianus strain SRCM100623.</title>
        <authorList>
            <person name="Song Y.R."/>
        </authorList>
    </citation>
    <scope>NUCLEOTIDE SEQUENCE [LARGE SCALE GENOMIC DNA]</scope>
    <source>
        <strain evidence="1 2">SRCM100623</strain>
    </source>
</reference>
<accession>A0A1A0DE74</accession>
<protein>
    <recommendedName>
        <fullName evidence="3">Lipoprotein</fullName>
    </recommendedName>
</protein>
<proteinExistence type="predicted"/>
<dbReference type="OrthoDB" id="8637570at2"/>
<evidence type="ECO:0000313" key="2">
    <source>
        <dbReference type="Proteomes" id="UP000093796"/>
    </source>
</evidence>